<reference evidence="1 2" key="1">
    <citation type="submission" date="2023-10" db="EMBL/GenBank/DDBJ databases">
        <title>179-bfca-hs.</title>
        <authorList>
            <person name="Miliotis G."/>
            <person name="Sengupta P."/>
            <person name="Hameed A."/>
            <person name="Chuvochina M."/>
            <person name="Mcdonagh F."/>
            <person name="Simpson A.C."/>
            <person name="Singh N.K."/>
            <person name="Rekha P.D."/>
            <person name="Raman K."/>
            <person name="Hugenholtz P."/>
            <person name="Venkateswaran K."/>
        </authorList>
    </citation>
    <scope>NUCLEOTIDE SEQUENCE [LARGE SCALE GENOMIC DNA]</scope>
    <source>
        <strain evidence="1 2">179-BFC-A-HS</strain>
    </source>
</reference>
<protein>
    <submittedName>
        <fullName evidence="1">Uncharacterized protein</fullName>
    </submittedName>
</protein>
<accession>A0ABU5CLA7</accession>
<dbReference type="Proteomes" id="UP001228376">
    <property type="component" value="Unassembled WGS sequence"/>
</dbReference>
<evidence type="ECO:0000313" key="1">
    <source>
        <dbReference type="EMBL" id="MDY0406283.1"/>
    </source>
</evidence>
<gene>
    <name evidence="1" type="ORF">P5G51_013560</name>
</gene>
<name>A0ABU5CLA7_9BACI</name>
<comment type="caution">
    <text evidence="1">The sequence shown here is derived from an EMBL/GenBank/DDBJ whole genome shotgun (WGS) entry which is preliminary data.</text>
</comment>
<dbReference type="EMBL" id="JAROCA020000001">
    <property type="protein sequence ID" value="MDY0406283.1"/>
    <property type="molecule type" value="Genomic_DNA"/>
</dbReference>
<sequence>MMNDIEIRQMKTIILKLIQYKNDYTPKKKIKMTKTIIAGGVPVVVA</sequence>
<dbReference type="RefSeq" id="WP_306067663.1">
    <property type="nucleotide sequence ID" value="NZ_JAROCA020000001.1"/>
</dbReference>
<keyword evidence="2" id="KW-1185">Reference proteome</keyword>
<organism evidence="1 2">
    <name type="scientific">Tigheibacillus jepli</name>
    <dbReference type="NCBI Taxonomy" id="3035914"/>
    <lineage>
        <taxon>Bacteria</taxon>
        <taxon>Bacillati</taxon>
        <taxon>Bacillota</taxon>
        <taxon>Bacilli</taxon>
        <taxon>Bacillales</taxon>
        <taxon>Bacillaceae</taxon>
        <taxon>Tigheibacillus</taxon>
    </lineage>
</organism>
<proteinExistence type="predicted"/>
<evidence type="ECO:0000313" key="2">
    <source>
        <dbReference type="Proteomes" id="UP001228376"/>
    </source>
</evidence>